<dbReference type="OrthoDB" id="292554at2"/>
<dbReference type="InterPro" id="IPR038610">
    <property type="entry name" value="FliK-like_C_sf"/>
</dbReference>
<dbReference type="Gene3D" id="3.30.750.140">
    <property type="match status" value="1"/>
</dbReference>
<feature type="compositionally biased region" description="Polar residues" evidence="1">
    <location>
        <begin position="15"/>
        <end position="26"/>
    </location>
</feature>
<evidence type="ECO:0000313" key="3">
    <source>
        <dbReference type="EMBL" id="QDT20391.1"/>
    </source>
</evidence>
<keyword evidence="3" id="KW-0966">Cell projection</keyword>
<feature type="compositionally biased region" description="Polar residues" evidence="1">
    <location>
        <begin position="45"/>
        <end position="54"/>
    </location>
</feature>
<evidence type="ECO:0000313" key="4">
    <source>
        <dbReference type="Proteomes" id="UP000320421"/>
    </source>
</evidence>
<feature type="compositionally biased region" description="Polar residues" evidence="1">
    <location>
        <begin position="395"/>
        <end position="413"/>
    </location>
</feature>
<feature type="compositionally biased region" description="Basic and acidic residues" evidence="1">
    <location>
        <begin position="594"/>
        <end position="619"/>
    </location>
</feature>
<sequence length="640" mass="69643">MPDAPKFSLLDLQTPDVSQYGRQNLGLQREATRSTDSTYRKQLADSLSQKQQRPGSEKPQPDSRTNNEVKSDRGRPEPQTPQARSTSETPTPAEREQQTPRSQENRNDAVEPSQNAVEQSAPVQDTKPVAEDKPDTGEVNESAVPVESGTPVKEKSPRYSLFQGSAASATTLEQEVTTGDTEIRPPANFQFSENQNLVKLQTDVTETRPVESLPIPEGLAELFKTQEVSTNQTETTSLNETPGDVEGGQQLQDAGQSEEIIDAVADNQQAAEEGQSVESAEQLKGVKQTEDQQAANQKSQDEHSSSDNVKSDVSQAAQEAAQQQRYLKAQQQNPNENHPQQGQDAGDANPGQQVAQAVIDQVQEQTEKAGPDKTESTDEKTEKKVDGDKVLPEQSALNQTNLHPAAASATTDALQKALTEATKPGPLAQEQHAGNQNSHDQTQTPATGLGQTTNVATENQAAAPTGPVVDAKQVEQLMDRIASAVRQSQSTGQQLKIRLSPPELGALQIEVSLKNGEYSAKLEVQNRHAQKVINDNLTQLKEALVKTGVSLDRIDVQINTHSSEDQRSSQSDSQQQSGADFNSNDFSDQSGDAEQGHDERAFADETIQREDVEQEEQNRPHVTRSQGVETENVEEIDVQI</sequence>
<feature type="region of interest" description="Disordered" evidence="1">
    <location>
        <begin position="560"/>
        <end position="640"/>
    </location>
</feature>
<reference evidence="3 4" key="1">
    <citation type="submission" date="2019-02" db="EMBL/GenBank/DDBJ databases">
        <title>Deep-cultivation of Planctomycetes and their phenomic and genomic characterization uncovers novel biology.</title>
        <authorList>
            <person name="Wiegand S."/>
            <person name="Jogler M."/>
            <person name="Boedeker C."/>
            <person name="Pinto D."/>
            <person name="Vollmers J."/>
            <person name="Rivas-Marin E."/>
            <person name="Kohn T."/>
            <person name="Peeters S.H."/>
            <person name="Heuer A."/>
            <person name="Rast P."/>
            <person name="Oberbeckmann S."/>
            <person name="Bunk B."/>
            <person name="Jeske O."/>
            <person name="Meyerdierks A."/>
            <person name="Storesund J.E."/>
            <person name="Kallscheuer N."/>
            <person name="Luecker S."/>
            <person name="Lage O.M."/>
            <person name="Pohl T."/>
            <person name="Merkel B.J."/>
            <person name="Hornburger P."/>
            <person name="Mueller R.-W."/>
            <person name="Bruemmer F."/>
            <person name="Labrenz M."/>
            <person name="Spormann A.M."/>
            <person name="Op den Camp H."/>
            <person name="Overmann J."/>
            <person name="Amann R."/>
            <person name="Jetten M.S.M."/>
            <person name="Mascher T."/>
            <person name="Medema M.H."/>
            <person name="Devos D.P."/>
            <person name="Kaster A.-K."/>
            <person name="Ovreas L."/>
            <person name="Rohde M."/>
            <person name="Galperin M.Y."/>
            <person name="Jogler C."/>
        </authorList>
    </citation>
    <scope>NUCLEOTIDE SEQUENCE [LARGE SCALE GENOMIC DNA]</scope>
    <source>
        <strain evidence="3 4">HG66A1</strain>
    </source>
</reference>
<feature type="compositionally biased region" description="Basic and acidic residues" evidence="1">
    <location>
        <begin position="93"/>
        <end position="109"/>
    </location>
</feature>
<feature type="compositionally biased region" description="Polar residues" evidence="1">
    <location>
        <begin position="432"/>
        <end position="462"/>
    </location>
</feature>
<keyword evidence="4" id="KW-1185">Reference proteome</keyword>
<dbReference type="AlphaFoldDB" id="A0A517PLZ3"/>
<gene>
    <name evidence="3" type="ORF">HG66A1_21770</name>
</gene>
<dbReference type="EMBL" id="CP036266">
    <property type="protein sequence ID" value="QDT20391.1"/>
    <property type="molecule type" value="Genomic_DNA"/>
</dbReference>
<feature type="compositionally biased region" description="Polar residues" evidence="1">
    <location>
        <begin position="80"/>
        <end position="90"/>
    </location>
</feature>
<organism evidence="3 4">
    <name type="scientific">Gimesia chilikensis</name>
    <dbReference type="NCBI Taxonomy" id="2605989"/>
    <lineage>
        <taxon>Bacteria</taxon>
        <taxon>Pseudomonadati</taxon>
        <taxon>Planctomycetota</taxon>
        <taxon>Planctomycetia</taxon>
        <taxon>Planctomycetales</taxon>
        <taxon>Planctomycetaceae</taxon>
        <taxon>Gimesia</taxon>
    </lineage>
</organism>
<dbReference type="RefSeq" id="WP_145183136.1">
    <property type="nucleotide sequence ID" value="NZ_CP036266.1"/>
</dbReference>
<feature type="compositionally biased region" description="Low complexity" evidence="1">
    <location>
        <begin position="315"/>
        <end position="343"/>
    </location>
</feature>
<dbReference type="InterPro" id="IPR021136">
    <property type="entry name" value="Flagellar_hook_control-like_C"/>
</dbReference>
<evidence type="ECO:0000256" key="1">
    <source>
        <dbReference type="SAM" id="MobiDB-lite"/>
    </source>
</evidence>
<feature type="compositionally biased region" description="Polar residues" evidence="1">
    <location>
        <begin position="162"/>
        <end position="180"/>
    </location>
</feature>
<feature type="compositionally biased region" description="Basic and acidic residues" evidence="1">
    <location>
        <begin position="55"/>
        <end position="76"/>
    </location>
</feature>
<dbReference type="Proteomes" id="UP000320421">
    <property type="component" value="Chromosome"/>
</dbReference>
<dbReference type="CDD" id="cd17470">
    <property type="entry name" value="T3SS_Flik_C"/>
    <property type="match status" value="1"/>
</dbReference>
<feature type="domain" description="Flagellar hook-length control protein-like C-terminal" evidence="2">
    <location>
        <begin position="487"/>
        <end position="562"/>
    </location>
</feature>
<feature type="compositionally biased region" description="Polar residues" evidence="1">
    <location>
        <begin position="578"/>
        <end position="592"/>
    </location>
</feature>
<protein>
    <submittedName>
        <fullName evidence="3">Flagellar hook-length control protein FliK</fullName>
    </submittedName>
</protein>
<feature type="compositionally biased region" description="Basic and acidic residues" evidence="1">
    <location>
        <begin position="30"/>
        <end position="43"/>
    </location>
</feature>
<dbReference type="Pfam" id="PF02120">
    <property type="entry name" value="Flg_hook"/>
    <property type="match status" value="1"/>
</dbReference>
<name>A0A517PLZ3_9PLAN</name>
<feature type="compositionally biased region" description="Basic and acidic residues" evidence="1">
    <location>
        <begin position="365"/>
        <end position="391"/>
    </location>
</feature>
<proteinExistence type="predicted"/>
<keyword evidence="3" id="KW-0282">Flagellum</keyword>
<feature type="region of interest" description="Disordered" evidence="1">
    <location>
        <begin position="1"/>
        <end position="187"/>
    </location>
</feature>
<feature type="compositionally biased region" description="Low complexity" evidence="1">
    <location>
        <begin position="352"/>
        <end position="364"/>
    </location>
</feature>
<keyword evidence="3" id="KW-0969">Cilium</keyword>
<feature type="compositionally biased region" description="Acidic residues" evidence="1">
    <location>
        <begin position="631"/>
        <end position="640"/>
    </location>
</feature>
<feature type="compositionally biased region" description="Polar residues" evidence="1">
    <location>
        <begin position="226"/>
        <end position="240"/>
    </location>
</feature>
<feature type="compositionally biased region" description="Polar residues" evidence="1">
    <location>
        <begin position="112"/>
        <end position="123"/>
    </location>
</feature>
<feature type="region of interest" description="Disordered" evidence="1">
    <location>
        <begin position="225"/>
        <end position="468"/>
    </location>
</feature>
<evidence type="ECO:0000259" key="2">
    <source>
        <dbReference type="Pfam" id="PF02120"/>
    </source>
</evidence>
<accession>A0A517PLZ3</accession>
<feature type="compositionally biased region" description="Low complexity" evidence="1">
    <location>
        <begin position="568"/>
        <end position="577"/>
    </location>
</feature>